<keyword evidence="1" id="KW-0472">Membrane</keyword>
<evidence type="ECO:0000313" key="3">
    <source>
        <dbReference type="Proteomes" id="UP000238882"/>
    </source>
</evidence>
<keyword evidence="1" id="KW-0812">Transmembrane</keyword>
<comment type="caution">
    <text evidence="2">The sequence shown here is derived from an EMBL/GenBank/DDBJ whole genome shotgun (WGS) entry which is preliminary data.</text>
</comment>
<evidence type="ECO:0000256" key="1">
    <source>
        <dbReference type="SAM" id="Phobius"/>
    </source>
</evidence>
<proteinExistence type="predicted"/>
<name>A0A2S7WT74_9FLAO</name>
<protein>
    <recommendedName>
        <fullName evidence="4">Rod shape-determining protein MreD</fullName>
    </recommendedName>
</protein>
<evidence type="ECO:0008006" key="4">
    <source>
        <dbReference type="Google" id="ProtNLM"/>
    </source>
</evidence>
<sequence length="168" mass="19967">MNNKTVHLVTSFFFLLFLQVFVLNNILFLDYINPYLYIAFVFLYPLKENRFSFLFYSFLLGLLIDFFSDTGGIHAFSILSIAYVRLFFIKLYFKKVTADYPFFDLKLEPFGKVFNYIVTLTIIHHLIYFSFINFSLQNFSDVLLNTLFSGIFTLVLYFLGTYIFMKSQ</sequence>
<organism evidence="2 3">
    <name type="scientific">Polaribacter porphyrae</name>
    <dbReference type="NCBI Taxonomy" id="1137780"/>
    <lineage>
        <taxon>Bacteria</taxon>
        <taxon>Pseudomonadati</taxon>
        <taxon>Bacteroidota</taxon>
        <taxon>Flavobacteriia</taxon>
        <taxon>Flavobacteriales</taxon>
        <taxon>Flavobacteriaceae</taxon>
    </lineage>
</organism>
<dbReference type="Proteomes" id="UP000238882">
    <property type="component" value="Unassembled WGS sequence"/>
</dbReference>
<dbReference type="EMBL" id="MSCN01000001">
    <property type="protein sequence ID" value="PQJ80511.1"/>
    <property type="molecule type" value="Genomic_DNA"/>
</dbReference>
<feature type="transmembrane region" description="Helical" evidence="1">
    <location>
        <begin position="142"/>
        <end position="165"/>
    </location>
</feature>
<gene>
    <name evidence="2" type="ORF">BTO18_15610</name>
</gene>
<keyword evidence="1" id="KW-1133">Transmembrane helix</keyword>
<keyword evidence="3" id="KW-1185">Reference proteome</keyword>
<dbReference type="AlphaFoldDB" id="A0A2S7WT74"/>
<feature type="transmembrane region" description="Helical" evidence="1">
    <location>
        <begin position="50"/>
        <end position="67"/>
    </location>
</feature>
<feature type="transmembrane region" description="Helical" evidence="1">
    <location>
        <begin position="73"/>
        <end position="93"/>
    </location>
</feature>
<feature type="transmembrane region" description="Helical" evidence="1">
    <location>
        <begin position="113"/>
        <end position="136"/>
    </location>
</feature>
<feature type="transmembrane region" description="Helical" evidence="1">
    <location>
        <begin position="6"/>
        <end position="29"/>
    </location>
</feature>
<accession>A0A2S7WT74</accession>
<evidence type="ECO:0000313" key="2">
    <source>
        <dbReference type="EMBL" id="PQJ80511.1"/>
    </source>
</evidence>
<reference evidence="2 3" key="1">
    <citation type="submission" date="2016-12" db="EMBL/GenBank/DDBJ databases">
        <title>Trade-off between light-utilization and light-protection in marine flavobacteria.</title>
        <authorList>
            <person name="Kumagai Y."/>
            <person name="Yoshizawa S."/>
            <person name="Kogure K."/>
            <person name="Iwasaki W."/>
        </authorList>
    </citation>
    <scope>NUCLEOTIDE SEQUENCE [LARGE SCALE GENOMIC DNA]</scope>
    <source>
        <strain evidence="2 3">NBRC 108759</strain>
    </source>
</reference>
<dbReference type="RefSeq" id="WP_226789018.1">
    <property type="nucleotide sequence ID" value="NZ_MSCN01000001.1"/>
</dbReference>